<reference evidence="2 3" key="1">
    <citation type="submission" date="2018-10" db="EMBL/GenBank/DDBJ databases">
        <authorList>
            <person name="Ekblom R."/>
            <person name="Jareborg N."/>
        </authorList>
    </citation>
    <scope>NUCLEOTIDE SEQUENCE [LARGE SCALE GENOMIC DNA]</scope>
    <source>
        <tissue evidence="2">Muscle</tissue>
    </source>
</reference>
<feature type="region of interest" description="Disordered" evidence="1">
    <location>
        <begin position="1"/>
        <end position="158"/>
    </location>
</feature>
<proteinExistence type="predicted"/>
<name>A0A9X9M843_GULGU</name>
<comment type="caution">
    <text evidence="2">The sequence shown here is derived from an EMBL/GenBank/DDBJ whole genome shotgun (WGS) entry which is preliminary data.</text>
</comment>
<feature type="non-terminal residue" evidence="2">
    <location>
        <position position="158"/>
    </location>
</feature>
<evidence type="ECO:0000313" key="3">
    <source>
        <dbReference type="Proteomes" id="UP000269945"/>
    </source>
</evidence>
<accession>A0A9X9M843</accession>
<keyword evidence="3" id="KW-1185">Reference proteome</keyword>
<evidence type="ECO:0000256" key="1">
    <source>
        <dbReference type="SAM" id="MobiDB-lite"/>
    </source>
</evidence>
<dbReference type="EMBL" id="CYRY02044067">
    <property type="protein sequence ID" value="VCX38830.1"/>
    <property type="molecule type" value="Genomic_DNA"/>
</dbReference>
<sequence length="158" mass="16684">PHRRWPCPRFLREEYHPVGRGRGALFSPPALSGKDTSSPQRQQSGRGQATQEAGECFLASRNTPALTRAFPGLPTAEHLPGRDAPPLPTQDTYQQAPPAPEAGVKHQPTAAGEKPECEGGDDGPVHGAEDKTAEIPPPSTTGCGISGSCSTSYLRAPR</sequence>
<feature type="non-terminal residue" evidence="2">
    <location>
        <position position="1"/>
    </location>
</feature>
<dbReference type="AlphaFoldDB" id="A0A9X9M843"/>
<evidence type="ECO:0000313" key="2">
    <source>
        <dbReference type="EMBL" id="VCX38830.1"/>
    </source>
</evidence>
<dbReference type="Proteomes" id="UP000269945">
    <property type="component" value="Unassembled WGS sequence"/>
</dbReference>
<gene>
    <name evidence="2" type="ORF">BN2614_LOCUS6</name>
</gene>
<feature type="compositionally biased region" description="Basic and acidic residues" evidence="1">
    <location>
        <begin position="113"/>
        <end position="133"/>
    </location>
</feature>
<feature type="compositionally biased region" description="Low complexity" evidence="1">
    <location>
        <begin position="140"/>
        <end position="152"/>
    </location>
</feature>
<feature type="compositionally biased region" description="Low complexity" evidence="1">
    <location>
        <begin position="37"/>
        <end position="48"/>
    </location>
</feature>
<protein>
    <submittedName>
        <fullName evidence="2">Uncharacterized protein</fullName>
    </submittedName>
</protein>
<organism evidence="2 3">
    <name type="scientific">Gulo gulo</name>
    <name type="common">Wolverine</name>
    <name type="synonym">Gluton</name>
    <dbReference type="NCBI Taxonomy" id="48420"/>
    <lineage>
        <taxon>Eukaryota</taxon>
        <taxon>Metazoa</taxon>
        <taxon>Chordata</taxon>
        <taxon>Craniata</taxon>
        <taxon>Vertebrata</taxon>
        <taxon>Euteleostomi</taxon>
        <taxon>Mammalia</taxon>
        <taxon>Eutheria</taxon>
        <taxon>Laurasiatheria</taxon>
        <taxon>Carnivora</taxon>
        <taxon>Caniformia</taxon>
        <taxon>Musteloidea</taxon>
        <taxon>Mustelidae</taxon>
        <taxon>Guloninae</taxon>
        <taxon>Gulo</taxon>
    </lineage>
</organism>